<comment type="caution">
    <text evidence="2">The sequence shown here is derived from an EMBL/GenBank/DDBJ whole genome shotgun (WGS) entry which is preliminary data.</text>
</comment>
<accession>A0A845SZ45</accession>
<gene>
    <name evidence="2" type="ORF">GRH90_25420</name>
</gene>
<dbReference type="InterPro" id="IPR014795">
    <property type="entry name" value="TacA_1-like"/>
</dbReference>
<protein>
    <submittedName>
        <fullName evidence="2">DUF1778 domain-containing protein</fullName>
    </submittedName>
</protein>
<evidence type="ECO:0000313" key="3">
    <source>
        <dbReference type="Proteomes" id="UP000461443"/>
    </source>
</evidence>
<sequence>MTAKNRVSVKRETFTLLIKSAERDLIDRAAKAKGKRCTDFVL</sequence>
<organism evidence="2 3">
    <name type="scientific">Acerihabitans arboris</name>
    <dbReference type="NCBI Taxonomy" id="2691583"/>
    <lineage>
        <taxon>Bacteria</taxon>
        <taxon>Pseudomonadati</taxon>
        <taxon>Pseudomonadota</taxon>
        <taxon>Gammaproteobacteria</taxon>
        <taxon>Enterobacterales</taxon>
        <taxon>Pectobacteriaceae</taxon>
        <taxon>Acerihabitans</taxon>
    </lineage>
</organism>
<evidence type="ECO:0000313" key="2">
    <source>
        <dbReference type="EMBL" id="NDL66065.1"/>
    </source>
</evidence>
<dbReference type="EMBL" id="WUBS01000034">
    <property type="protein sequence ID" value="NDL66065.1"/>
    <property type="molecule type" value="Genomic_DNA"/>
</dbReference>
<dbReference type="Proteomes" id="UP000461443">
    <property type="component" value="Unassembled WGS sequence"/>
</dbReference>
<keyword evidence="1" id="KW-1277">Toxin-antitoxin system</keyword>
<reference evidence="2 3" key="2">
    <citation type="submission" date="2020-02" db="EMBL/GenBank/DDBJ databases">
        <title>The new genus of Enterobacteriales.</title>
        <authorList>
            <person name="Kim I.S."/>
        </authorList>
    </citation>
    <scope>NUCLEOTIDE SEQUENCE [LARGE SCALE GENOMIC DNA]</scope>
    <source>
        <strain evidence="2 3">SAP-6</strain>
    </source>
</reference>
<dbReference type="Pfam" id="PF08681">
    <property type="entry name" value="TacA1"/>
    <property type="match status" value="1"/>
</dbReference>
<keyword evidence="3" id="KW-1185">Reference proteome</keyword>
<proteinExistence type="predicted"/>
<name>A0A845SZ45_9GAMM</name>
<dbReference type="AlphaFoldDB" id="A0A845SZ45"/>
<evidence type="ECO:0000256" key="1">
    <source>
        <dbReference type="ARBA" id="ARBA00022649"/>
    </source>
</evidence>
<reference evidence="2 3" key="1">
    <citation type="submission" date="2019-12" db="EMBL/GenBank/DDBJ databases">
        <authorList>
            <person name="Lee S.D."/>
        </authorList>
    </citation>
    <scope>NUCLEOTIDE SEQUENCE [LARGE SCALE GENOMIC DNA]</scope>
    <source>
        <strain evidence="2 3">SAP-6</strain>
    </source>
</reference>